<evidence type="ECO:0000313" key="1">
    <source>
        <dbReference type="EMBL" id="CAF1921012.1"/>
    </source>
</evidence>
<protein>
    <submittedName>
        <fullName evidence="1">(rape) hypothetical protein</fullName>
    </submittedName>
</protein>
<sequence>MTSIPGSDEWPGARKFKDKPIANMDLMEKVFGTVYISGGEGWSAQQGEEVGIKMGCYGAHVWVCNFVSLFFLFTSSMGL</sequence>
<gene>
    <name evidence="1" type="ORF">DARMORV10_C02P59260.1</name>
</gene>
<organism evidence="1">
    <name type="scientific">Brassica napus</name>
    <name type="common">Rape</name>
    <dbReference type="NCBI Taxonomy" id="3708"/>
    <lineage>
        <taxon>Eukaryota</taxon>
        <taxon>Viridiplantae</taxon>
        <taxon>Streptophyta</taxon>
        <taxon>Embryophyta</taxon>
        <taxon>Tracheophyta</taxon>
        <taxon>Spermatophyta</taxon>
        <taxon>Magnoliopsida</taxon>
        <taxon>eudicotyledons</taxon>
        <taxon>Gunneridae</taxon>
        <taxon>Pentapetalae</taxon>
        <taxon>rosids</taxon>
        <taxon>malvids</taxon>
        <taxon>Brassicales</taxon>
        <taxon>Brassicaceae</taxon>
        <taxon>Brassiceae</taxon>
        <taxon>Brassica</taxon>
    </lineage>
</organism>
<dbReference type="EMBL" id="HG994366">
    <property type="protein sequence ID" value="CAF1921012.1"/>
    <property type="molecule type" value="Genomic_DNA"/>
</dbReference>
<proteinExistence type="predicted"/>
<dbReference type="AlphaFoldDB" id="A0A816K872"/>
<dbReference type="Proteomes" id="UP001295469">
    <property type="component" value="Chromosome C02"/>
</dbReference>
<reference evidence="1" key="1">
    <citation type="submission" date="2021-01" db="EMBL/GenBank/DDBJ databases">
        <authorList>
            <consortium name="Genoscope - CEA"/>
            <person name="William W."/>
        </authorList>
    </citation>
    <scope>NUCLEOTIDE SEQUENCE</scope>
</reference>
<accession>A0A816K872</accession>
<name>A0A816K872_BRANA</name>